<evidence type="ECO:0000313" key="3">
    <source>
        <dbReference type="Proteomes" id="UP000724874"/>
    </source>
</evidence>
<proteinExistence type="predicted"/>
<sequence>MVALSDVQVSNARISSALPPGLVAVFVGGTSGIGELTLKKFAKYAVKPRIYFIGRSQDAGDRILSECEVVNPKGEFTFIKADVSLLRVVDNVCRDIKPKEDTINLLFLSAVTTAFGEKTSEDLYFPAVLAYYSRTRFIVNLLPLLRRATSLRRVVTVLAAGREGPINANNFQAAHYYSFAILSARAHIASMITLSLETLAKNSPEVSFIHEFPGFVKTGLGRSASTLTALFGKAIFTIIGPWLFVPNDESGERHLYLATSAKYPSKACTDEDSDLPFADGVSVARGTEGKNGSGVYSVNWDGESSGPQVEEILVKLREDGLVGKLWEHTEYEFERITGAVTM</sequence>
<dbReference type="InterPro" id="IPR002347">
    <property type="entry name" value="SDR_fam"/>
</dbReference>
<dbReference type="EMBL" id="JADNYJ010000013">
    <property type="protein sequence ID" value="KAF8907951.1"/>
    <property type="molecule type" value="Genomic_DNA"/>
</dbReference>
<comment type="caution">
    <text evidence="2">The sequence shown here is derived from an EMBL/GenBank/DDBJ whole genome shotgun (WGS) entry which is preliminary data.</text>
</comment>
<dbReference type="InterPro" id="IPR052228">
    <property type="entry name" value="Sec_Metab_Biosynth_Oxidored"/>
</dbReference>
<evidence type="ECO:0000256" key="1">
    <source>
        <dbReference type="ARBA" id="ARBA00023002"/>
    </source>
</evidence>
<dbReference type="InterPro" id="IPR036291">
    <property type="entry name" value="NAD(P)-bd_dom_sf"/>
</dbReference>
<dbReference type="PANTHER" id="PTHR47534:SF3">
    <property type="entry name" value="ALCOHOL DEHYDROGENASE-LIKE C-TERMINAL DOMAIN-CONTAINING PROTEIN"/>
    <property type="match status" value="1"/>
</dbReference>
<gene>
    <name evidence="2" type="ORF">CPB84DRAFT_1959488</name>
</gene>
<keyword evidence="3" id="KW-1185">Reference proteome</keyword>
<dbReference type="AlphaFoldDB" id="A0A9P5TQT0"/>
<dbReference type="Pfam" id="PF00106">
    <property type="entry name" value="adh_short"/>
    <property type="match status" value="1"/>
</dbReference>
<evidence type="ECO:0000313" key="2">
    <source>
        <dbReference type="EMBL" id="KAF8907951.1"/>
    </source>
</evidence>
<protein>
    <submittedName>
        <fullName evidence="2">Uncharacterized protein</fullName>
    </submittedName>
</protein>
<organism evidence="2 3">
    <name type="scientific">Gymnopilus junonius</name>
    <name type="common">Spectacular rustgill mushroom</name>
    <name type="synonym">Gymnopilus spectabilis subsp. junonius</name>
    <dbReference type="NCBI Taxonomy" id="109634"/>
    <lineage>
        <taxon>Eukaryota</taxon>
        <taxon>Fungi</taxon>
        <taxon>Dikarya</taxon>
        <taxon>Basidiomycota</taxon>
        <taxon>Agaricomycotina</taxon>
        <taxon>Agaricomycetes</taxon>
        <taxon>Agaricomycetidae</taxon>
        <taxon>Agaricales</taxon>
        <taxon>Agaricineae</taxon>
        <taxon>Hymenogastraceae</taxon>
        <taxon>Gymnopilus</taxon>
    </lineage>
</organism>
<keyword evidence="1" id="KW-0560">Oxidoreductase</keyword>
<dbReference type="OrthoDB" id="2898509at2759"/>
<dbReference type="SUPFAM" id="SSF51735">
    <property type="entry name" value="NAD(P)-binding Rossmann-fold domains"/>
    <property type="match status" value="1"/>
</dbReference>
<name>A0A9P5TQT0_GYMJU</name>
<accession>A0A9P5TQT0</accession>
<dbReference type="GO" id="GO:0016491">
    <property type="term" value="F:oxidoreductase activity"/>
    <property type="evidence" value="ECO:0007669"/>
    <property type="project" value="UniProtKB-KW"/>
</dbReference>
<dbReference type="Proteomes" id="UP000724874">
    <property type="component" value="Unassembled WGS sequence"/>
</dbReference>
<dbReference type="PANTHER" id="PTHR47534">
    <property type="entry name" value="YALI0E05731P"/>
    <property type="match status" value="1"/>
</dbReference>
<reference evidence="2" key="1">
    <citation type="submission" date="2020-11" db="EMBL/GenBank/DDBJ databases">
        <authorList>
            <consortium name="DOE Joint Genome Institute"/>
            <person name="Ahrendt S."/>
            <person name="Riley R."/>
            <person name="Andreopoulos W."/>
            <person name="LaButti K."/>
            <person name="Pangilinan J."/>
            <person name="Ruiz-duenas F.J."/>
            <person name="Barrasa J.M."/>
            <person name="Sanchez-Garcia M."/>
            <person name="Camarero S."/>
            <person name="Miyauchi S."/>
            <person name="Serrano A."/>
            <person name="Linde D."/>
            <person name="Babiker R."/>
            <person name="Drula E."/>
            <person name="Ayuso-Fernandez I."/>
            <person name="Pacheco R."/>
            <person name="Padilla G."/>
            <person name="Ferreira P."/>
            <person name="Barriuso J."/>
            <person name="Kellner H."/>
            <person name="Castanera R."/>
            <person name="Alfaro M."/>
            <person name="Ramirez L."/>
            <person name="Pisabarro A.G."/>
            <person name="Kuo A."/>
            <person name="Tritt A."/>
            <person name="Lipzen A."/>
            <person name="He G."/>
            <person name="Yan M."/>
            <person name="Ng V."/>
            <person name="Cullen D."/>
            <person name="Martin F."/>
            <person name="Rosso M.-N."/>
            <person name="Henrissat B."/>
            <person name="Hibbett D."/>
            <person name="Martinez A.T."/>
            <person name="Grigoriev I.V."/>
        </authorList>
    </citation>
    <scope>NUCLEOTIDE SEQUENCE</scope>
    <source>
        <strain evidence="2">AH 44721</strain>
    </source>
</reference>
<dbReference type="Gene3D" id="3.40.50.720">
    <property type="entry name" value="NAD(P)-binding Rossmann-like Domain"/>
    <property type="match status" value="1"/>
</dbReference>